<dbReference type="InterPro" id="IPR046462">
    <property type="entry name" value="TerL_nuclease"/>
</dbReference>
<dbReference type="RefSeq" id="WP_200463932.1">
    <property type="nucleotide sequence ID" value="NZ_JAENRR010000008.1"/>
</dbReference>
<dbReference type="InterPro" id="IPR027417">
    <property type="entry name" value="P-loop_NTPase"/>
</dbReference>
<dbReference type="PANTHER" id="PTHR41287:SF1">
    <property type="entry name" value="PROTEIN YMFN"/>
    <property type="match status" value="1"/>
</dbReference>
<accession>A0ABS1HGE4</accession>
<reference evidence="3 4" key="1">
    <citation type="submission" date="2021-01" db="EMBL/GenBank/DDBJ databases">
        <title>Carboxyliciviraga sp.nov., isolated from coastal sediments.</title>
        <authorList>
            <person name="Lu D."/>
            <person name="Zhang T."/>
        </authorList>
    </citation>
    <scope>NUCLEOTIDE SEQUENCE [LARGE SCALE GENOMIC DNA]</scope>
    <source>
        <strain evidence="3 4">N1Y132</strain>
    </source>
</reference>
<sequence length="575" mass="65532">MYGKYDPSNEKDREAFADEVLRRSAEYQERVLSGEQVAPETIEKAVKRHQAFKEKYEYREDEVRRIAKIFCFMAIPINDRPTQFMPAPWQCFVLEGLFGLWKGDKRVFMFALIHVSRKSGKTMFAAALAIIFFTKLGGMSSEVYGCGTTFDQAKQLLNYCKTIVRNSHKSLKKAIKTFRDSLTYDDGGSSHILKPIANTPELLDGKNPSACVYDESHAFPDDDLKEVIITGMGARANPLFMEISTAGFLTVGYPYFENVALGRKVLDGEVEDDSTLYLIYEMESEEEAASCEVEQLEKANPGLGYSINPERLEEMRKKAKLLPSSWKHFLVKNANIFQTTAEDPFISDEDYLQCADPVLLDELEGARAWIGIDLSQAVDLTAFVVIAEHPETKKLHTIPFHFFPMRFLEKKAVRANGVDLRPWIEEGFIEPHEDRIDEDRIISELYRQINFFKVQLIVYDPHSAHNIVAHLKGDLELIKKFDIVAYAQSWLMMSAPAKYLERLVLGGEINLGQNPVLRYCNSNARVQFSISSNLIRITKDEQLNPIDSMIALVMALGAYMETEYDEINHLLGDKE</sequence>
<name>A0ABS1HGE4_9BACT</name>
<evidence type="ECO:0000313" key="3">
    <source>
        <dbReference type="EMBL" id="MBK3516701.1"/>
    </source>
</evidence>
<dbReference type="Gene3D" id="3.40.50.300">
    <property type="entry name" value="P-loop containing nucleotide triphosphate hydrolases"/>
    <property type="match status" value="1"/>
</dbReference>
<gene>
    <name evidence="3" type="ORF">JIV24_05050</name>
</gene>
<evidence type="ECO:0000259" key="2">
    <source>
        <dbReference type="Pfam" id="PF20441"/>
    </source>
</evidence>
<feature type="domain" description="Terminase large subunit-like ATPase" evidence="1">
    <location>
        <begin position="88"/>
        <end position="247"/>
    </location>
</feature>
<dbReference type="Pfam" id="PF03354">
    <property type="entry name" value="TerL_ATPase"/>
    <property type="match status" value="1"/>
</dbReference>
<dbReference type="InterPro" id="IPR046461">
    <property type="entry name" value="TerL_ATPase"/>
</dbReference>
<comment type="caution">
    <text evidence="3">The sequence shown here is derived from an EMBL/GenBank/DDBJ whole genome shotgun (WGS) entry which is preliminary data.</text>
</comment>
<dbReference type="PANTHER" id="PTHR41287">
    <property type="match status" value="1"/>
</dbReference>
<dbReference type="EMBL" id="JAENRR010000008">
    <property type="protein sequence ID" value="MBK3516701.1"/>
    <property type="molecule type" value="Genomic_DNA"/>
</dbReference>
<protein>
    <submittedName>
        <fullName evidence="3">Terminase large subunit</fullName>
    </submittedName>
</protein>
<evidence type="ECO:0000313" key="4">
    <source>
        <dbReference type="Proteomes" id="UP000605676"/>
    </source>
</evidence>
<dbReference type="Proteomes" id="UP000605676">
    <property type="component" value="Unassembled WGS sequence"/>
</dbReference>
<proteinExistence type="predicted"/>
<organism evidence="3 4">
    <name type="scientific">Carboxylicivirga marina</name>
    <dbReference type="NCBI Taxonomy" id="2800988"/>
    <lineage>
        <taxon>Bacteria</taxon>
        <taxon>Pseudomonadati</taxon>
        <taxon>Bacteroidota</taxon>
        <taxon>Bacteroidia</taxon>
        <taxon>Marinilabiliales</taxon>
        <taxon>Marinilabiliaceae</taxon>
        <taxon>Carboxylicivirga</taxon>
    </lineage>
</organism>
<dbReference type="Pfam" id="PF20441">
    <property type="entry name" value="TerL_nuclease"/>
    <property type="match status" value="1"/>
</dbReference>
<feature type="domain" description="Terminase large subunit-like endonuclease" evidence="2">
    <location>
        <begin position="269"/>
        <end position="563"/>
    </location>
</feature>
<dbReference type="InterPro" id="IPR005021">
    <property type="entry name" value="Terminase_largesu-like"/>
</dbReference>
<evidence type="ECO:0000259" key="1">
    <source>
        <dbReference type="Pfam" id="PF03354"/>
    </source>
</evidence>
<keyword evidence="4" id="KW-1185">Reference proteome</keyword>